<reference evidence="2 3" key="1">
    <citation type="journal article" date="2020" name="BMC Genomics">
        <title>Intraspecific diversification of the crop wild relative Brassica cretica Lam. using demographic model selection.</title>
        <authorList>
            <person name="Kioukis A."/>
            <person name="Michalopoulou V.A."/>
            <person name="Briers L."/>
            <person name="Pirintsos S."/>
            <person name="Studholme D.J."/>
            <person name="Pavlidis P."/>
            <person name="Sarris P.F."/>
        </authorList>
    </citation>
    <scope>NUCLEOTIDE SEQUENCE [LARGE SCALE GENOMIC DNA]</scope>
    <source>
        <strain evidence="3">cv. PFS-1207/04</strain>
    </source>
</reference>
<accession>A0ABQ7F4C9</accession>
<organism evidence="2 3">
    <name type="scientific">Brassica cretica</name>
    <name type="common">Mustard</name>
    <dbReference type="NCBI Taxonomy" id="69181"/>
    <lineage>
        <taxon>Eukaryota</taxon>
        <taxon>Viridiplantae</taxon>
        <taxon>Streptophyta</taxon>
        <taxon>Embryophyta</taxon>
        <taxon>Tracheophyta</taxon>
        <taxon>Spermatophyta</taxon>
        <taxon>Magnoliopsida</taxon>
        <taxon>eudicotyledons</taxon>
        <taxon>Gunneridae</taxon>
        <taxon>Pentapetalae</taxon>
        <taxon>rosids</taxon>
        <taxon>malvids</taxon>
        <taxon>Brassicales</taxon>
        <taxon>Brassicaceae</taxon>
        <taxon>Brassiceae</taxon>
        <taxon>Brassica</taxon>
    </lineage>
</organism>
<protein>
    <submittedName>
        <fullName evidence="2">Uncharacterized protein</fullName>
    </submittedName>
</protein>
<evidence type="ECO:0000256" key="1">
    <source>
        <dbReference type="SAM" id="MobiDB-lite"/>
    </source>
</evidence>
<comment type="caution">
    <text evidence="2">The sequence shown here is derived from an EMBL/GenBank/DDBJ whole genome shotgun (WGS) entry which is preliminary data.</text>
</comment>
<dbReference type="Proteomes" id="UP000266723">
    <property type="component" value="Unassembled WGS sequence"/>
</dbReference>
<proteinExistence type="predicted"/>
<gene>
    <name evidence="2" type="ORF">DY000_02045432</name>
</gene>
<evidence type="ECO:0000313" key="2">
    <source>
        <dbReference type="EMBL" id="KAF3610793.1"/>
    </source>
</evidence>
<feature type="compositionally biased region" description="Acidic residues" evidence="1">
    <location>
        <begin position="28"/>
        <end position="47"/>
    </location>
</feature>
<feature type="region of interest" description="Disordered" evidence="1">
    <location>
        <begin position="1"/>
        <end position="48"/>
    </location>
</feature>
<name>A0ABQ7F4C9_BRACR</name>
<keyword evidence="3" id="KW-1185">Reference proteome</keyword>
<evidence type="ECO:0000313" key="3">
    <source>
        <dbReference type="Proteomes" id="UP000266723"/>
    </source>
</evidence>
<dbReference type="EMBL" id="QGKV02000297">
    <property type="protein sequence ID" value="KAF3610793.1"/>
    <property type="molecule type" value="Genomic_DNA"/>
</dbReference>
<sequence>MGDREAVFSLESPELEEDGCGGGGGGETDSDEEAVMPEPNAPDEYEDLNSPLVSATAKSSAAIDTVATARNSTSDVSFRLDRGVVLRSVERWR</sequence>